<feature type="compositionally biased region" description="Basic residues" evidence="1">
    <location>
        <begin position="480"/>
        <end position="493"/>
    </location>
</feature>
<feature type="region of interest" description="Disordered" evidence="1">
    <location>
        <begin position="363"/>
        <end position="493"/>
    </location>
</feature>
<feature type="region of interest" description="Disordered" evidence="1">
    <location>
        <begin position="146"/>
        <end position="173"/>
    </location>
</feature>
<keyword evidence="4" id="KW-1185">Reference proteome</keyword>
<dbReference type="GO" id="GO:0008270">
    <property type="term" value="F:zinc ion binding"/>
    <property type="evidence" value="ECO:0007669"/>
    <property type="project" value="InterPro"/>
</dbReference>
<dbReference type="AlphaFoldDB" id="A0A4P9ZMS2"/>
<dbReference type="GO" id="GO:0005634">
    <property type="term" value="C:nucleus"/>
    <property type="evidence" value="ECO:0007669"/>
    <property type="project" value="InterPro"/>
</dbReference>
<dbReference type="EMBL" id="ML003203">
    <property type="protein sequence ID" value="RKP34435.1"/>
    <property type="molecule type" value="Genomic_DNA"/>
</dbReference>
<evidence type="ECO:0000256" key="1">
    <source>
        <dbReference type="SAM" id="MobiDB-lite"/>
    </source>
</evidence>
<protein>
    <recommendedName>
        <fullName evidence="2">TRIP4/RQT4 C2HC5-type zinc finger domain-containing protein</fullName>
    </recommendedName>
</protein>
<feature type="compositionally biased region" description="Gly residues" evidence="1">
    <location>
        <begin position="392"/>
        <end position="406"/>
    </location>
</feature>
<feature type="compositionally biased region" description="Basic and acidic residues" evidence="1">
    <location>
        <begin position="363"/>
        <end position="377"/>
    </location>
</feature>
<dbReference type="GO" id="GO:0045893">
    <property type="term" value="P:positive regulation of DNA-templated transcription"/>
    <property type="evidence" value="ECO:0007669"/>
    <property type="project" value="TreeGrafter"/>
</dbReference>
<dbReference type="GO" id="GO:0180022">
    <property type="term" value="C:RQC-trigger complex"/>
    <property type="evidence" value="ECO:0007669"/>
    <property type="project" value="InterPro"/>
</dbReference>
<dbReference type="GO" id="GO:0072344">
    <property type="term" value="P:rescue of stalled ribosome"/>
    <property type="evidence" value="ECO:0007669"/>
    <property type="project" value="InterPro"/>
</dbReference>
<evidence type="ECO:0000313" key="4">
    <source>
        <dbReference type="Proteomes" id="UP000268162"/>
    </source>
</evidence>
<dbReference type="Proteomes" id="UP000268162">
    <property type="component" value="Unassembled WGS sequence"/>
</dbReference>
<dbReference type="Pfam" id="PF06221">
    <property type="entry name" value="zf-C2HC5"/>
    <property type="match status" value="1"/>
</dbReference>
<evidence type="ECO:0000259" key="2">
    <source>
        <dbReference type="Pfam" id="PF06221"/>
    </source>
</evidence>
<reference evidence="4" key="1">
    <citation type="journal article" date="2018" name="Nat. Microbiol.">
        <title>Leveraging single-cell genomics to expand the fungal tree of life.</title>
        <authorList>
            <person name="Ahrendt S.R."/>
            <person name="Quandt C.A."/>
            <person name="Ciobanu D."/>
            <person name="Clum A."/>
            <person name="Salamov A."/>
            <person name="Andreopoulos B."/>
            <person name="Cheng J.F."/>
            <person name="Woyke T."/>
            <person name="Pelin A."/>
            <person name="Henrissat B."/>
            <person name="Reynolds N.K."/>
            <person name="Benny G.L."/>
            <person name="Smith M.E."/>
            <person name="James T.Y."/>
            <person name="Grigoriev I.V."/>
        </authorList>
    </citation>
    <scope>NUCLEOTIDE SEQUENCE [LARGE SCALE GENOMIC DNA]</scope>
    <source>
        <strain evidence="4">RSA 468</strain>
    </source>
</reference>
<dbReference type="PANTHER" id="PTHR12963">
    <property type="entry name" value="THYROID RECEPTOR INTERACTING PROTEIN RELATED"/>
    <property type="match status" value="1"/>
</dbReference>
<feature type="domain" description="TRIP4/RQT4 C2HC5-type zinc finger" evidence="2">
    <location>
        <begin position="193"/>
        <end position="238"/>
    </location>
</feature>
<dbReference type="InterPro" id="IPR039128">
    <property type="entry name" value="TRIP4-like"/>
</dbReference>
<dbReference type="PANTHER" id="PTHR12963:SF4">
    <property type="entry name" value="ACTIVATING SIGNAL COINTEGRATOR 1"/>
    <property type="match status" value="1"/>
</dbReference>
<accession>A0A4P9ZMS2</accession>
<name>A0A4P9ZMS2_9FUNG</name>
<evidence type="ECO:0000313" key="3">
    <source>
        <dbReference type="EMBL" id="RKP34435.1"/>
    </source>
</evidence>
<sequence>MPPKATTNSSAREWAAGELAQRLSLPQQDADPMAQYLTGLASAEELNTQLRDILGPSPATTEFAREFARRRFPASASASTTPTPASLLPAVGKSRSHLGGTSAAASSLSVQLDKRISLENLHVHANSNANKGKGAARSHSNLSVTVVSNSDSASAGSKKPKKKDSANKSNMSVTDVWSEAQIEKLKLKANRPPCTCEAVAHALLRNCIQCGRIVCVKEGPGPCLTCGHLIIPKQHEQLMKASRLAQAQGQQDDVDSALDSHLIEDDSPPLDAALQEARARKDRLLDYDRTSAHRTQVIDQVSDFQGPSAETADIRWLTPQEKIEAQRQQQLRAKRATELEEQQRRGVQVLTIDLKSHQISRRTLVDRDLDHQPKPVRDPLASSNRPSEVGGFAEGAGGGSGSGGGEADTRHVDWSPATVSMPAPDTTGRNQGTGYFANNPLLGTLGAPKFIEKRSDSDDDDADTDGGNAKSTKQAGTGKPRSKKTKPKLSKRS</sequence>
<organism evidence="3 4">
    <name type="scientific">Dimargaris cristalligena</name>
    <dbReference type="NCBI Taxonomy" id="215637"/>
    <lineage>
        <taxon>Eukaryota</taxon>
        <taxon>Fungi</taxon>
        <taxon>Fungi incertae sedis</taxon>
        <taxon>Zoopagomycota</taxon>
        <taxon>Kickxellomycotina</taxon>
        <taxon>Dimargaritomycetes</taxon>
        <taxon>Dimargaritales</taxon>
        <taxon>Dimargaritaceae</taxon>
        <taxon>Dimargaris</taxon>
    </lineage>
</organism>
<proteinExistence type="predicted"/>
<dbReference type="InterPro" id="IPR009349">
    <property type="entry name" value="TRIP4/RQT4_C2HC5_Znf"/>
</dbReference>
<dbReference type="STRING" id="215637.A0A4P9ZMS2"/>
<gene>
    <name evidence="3" type="ORF">BJ085DRAFT_38283</name>
</gene>